<proteinExistence type="predicted"/>
<comment type="caution">
    <text evidence="1">The sequence shown here is derived from an EMBL/GenBank/DDBJ whole genome shotgun (WGS) entry which is preliminary data.</text>
</comment>
<reference evidence="1 2" key="1">
    <citation type="submission" date="2014-02" db="EMBL/GenBank/DDBJ databases">
        <title>Single nucleus genome sequencing reveals high similarity among nuclei of an endomycorrhizal fungus.</title>
        <authorList>
            <person name="Lin K."/>
            <person name="Geurts R."/>
            <person name="Zhang Z."/>
            <person name="Limpens E."/>
            <person name="Saunders D.G."/>
            <person name="Mu D."/>
            <person name="Pang E."/>
            <person name="Cao H."/>
            <person name="Cha H."/>
            <person name="Lin T."/>
            <person name="Zhou Q."/>
            <person name="Shang Y."/>
            <person name="Li Y."/>
            <person name="Ivanov S."/>
            <person name="Sharma T."/>
            <person name="Velzen R.V."/>
            <person name="Ruijter N.D."/>
            <person name="Aanen D.K."/>
            <person name="Win J."/>
            <person name="Kamoun S."/>
            <person name="Bisseling T."/>
            <person name="Huang S."/>
        </authorList>
    </citation>
    <scope>NUCLEOTIDE SEQUENCE [LARGE SCALE GENOMIC DNA]</scope>
    <source>
        <strain evidence="2">DAOM197198w</strain>
    </source>
</reference>
<accession>A0A015LIA5</accession>
<organism evidence="1 2">
    <name type="scientific">Rhizophagus irregularis (strain DAOM 197198w)</name>
    <name type="common">Glomus intraradices</name>
    <dbReference type="NCBI Taxonomy" id="1432141"/>
    <lineage>
        <taxon>Eukaryota</taxon>
        <taxon>Fungi</taxon>
        <taxon>Fungi incertae sedis</taxon>
        <taxon>Mucoromycota</taxon>
        <taxon>Glomeromycotina</taxon>
        <taxon>Glomeromycetes</taxon>
        <taxon>Glomerales</taxon>
        <taxon>Glomeraceae</taxon>
        <taxon>Rhizophagus</taxon>
    </lineage>
</organism>
<dbReference type="OrthoDB" id="2430756at2759"/>
<dbReference type="AlphaFoldDB" id="A0A015LIA5"/>
<dbReference type="Proteomes" id="UP000022910">
    <property type="component" value="Unassembled WGS sequence"/>
</dbReference>
<dbReference type="HOGENOM" id="CLU_1759798_0_0_1"/>
<gene>
    <name evidence="1" type="ORF">RirG_069740</name>
</gene>
<dbReference type="EMBL" id="JEMT01015443">
    <property type="protein sequence ID" value="EXX72396.1"/>
    <property type="molecule type" value="Genomic_DNA"/>
</dbReference>
<name>A0A015LIA5_RHIIW</name>
<keyword evidence="2" id="KW-1185">Reference proteome</keyword>
<evidence type="ECO:0000313" key="1">
    <source>
        <dbReference type="EMBL" id="EXX72396.1"/>
    </source>
</evidence>
<evidence type="ECO:0000313" key="2">
    <source>
        <dbReference type="Proteomes" id="UP000022910"/>
    </source>
</evidence>
<protein>
    <submittedName>
        <fullName evidence="1">Uncharacterized protein</fullName>
    </submittedName>
</protein>
<sequence length="148" mass="16587">MTEHSELSEFLSSDAIALFRPDAEKDKTSGQVIRYGSENYLSGLPTRDEFVARNDGSSTSTLNDEIANHRGIPFMPVDIEEAKEYFNQIPHYILRLYGYLVNGQKAVVTITGIKVFFDIRVPSNTSIPKFWSKVKGILATGKNNEGRP</sequence>
<dbReference type="STRING" id="1432141.A0A015LIA5"/>